<proteinExistence type="predicted"/>
<dbReference type="EMBL" id="JAUSUT010000001">
    <property type="protein sequence ID" value="MDQ0380295.1"/>
    <property type="molecule type" value="Genomic_DNA"/>
</dbReference>
<reference evidence="1 2" key="1">
    <citation type="submission" date="2023-07" db="EMBL/GenBank/DDBJ databases">
        <title>Sequencing the genomes of 1000 actinobacteria strains.</title>
        <authorList>
            <person name="Klenk H.-P."/>
        </authorList>
    </citation>
    <scope>NUCLEOTIDE SEQUENCE [LARGE SCALE GENOMIC DNA]</scope>
    <source>
        <strain evidence="1 2">DSM 45805</strain>
    </source>
</reference>
<comment type="caution">
    <text evidence="1">The sequence shown here is derived from an EMBL/GenBank/DDBJ whole genome shotgun (WGS) entry which is preliminary data.</text>
</comment>
<gene>
    <name evidence="1" type="ORF">FB470_004289</name>
</gene>
<evidence type="ECO:0000313" key="2">
    <source>
        <dbReference type="Proteomes" id="UP001229651"/>
    </source>
</evidence>
<protein>
    <submittedName>
        <fullName evidence="1">Phage shock protein A</fullName>
    </submittedName>
</protein>
<evidence type="ECO:0000313" key="1">
    <source>
        <dbReference type="EMBL" id="MDQ0380295.1"/>
    </source>
</evidence>
<dbReference type="Proteomes" id="UP001229651">
    <property type="component" value="Unassembled WGS sequence"/>
</dbReference>
<sequence length="50" mass="5837">MRDRIERRAAVADGSIQLAPETTSIEEQIAERDRAARDKLEEIRRSLRKE</sequence>
<keyword evidence="2" id="KW-1185">Reference proteome</keyword>
<dbReference type="RefSeq" id="WP_306994151.1">
    <property type="nucleotide sequence ID" value="NZ_JAUSUT010000001.1"/>
</dbReference>
<accession>A0ABU0EY98</accession>
<organism evidence="1 2">
    <name type="scientific">Amycolatopsis thermophila</name>
    <dbReference type="NCBI Taxonomy" id="206084"/>
    <lineage>
        <taxon>Bacteria</taxon>
        <taxon>Bacillati</taxon>
        <taxon>Actinomycetota</taxon>
        <taxon>Actinomycetes</taxon>
        <taxon>Pseudonocardiales</taxon>
        <taxon>Pseudonocardiaceae</taxon>
        <taxon>Amycolatopsis</taxon>
    </lineage>
</organism>
<name>A0ABU0EY98_9PSEU</name>